<keyword evidence="6" id="KW-0206">Cytoskeleton</keyword>
<dbReference type="InterPro" id="IPR028458">
    <property type="entry name" value="Twinfilin"/>
</dbReference>
<dbReference type="SMART" id="SM00102">
    <property type="entry name" value="ADF"/>
    <property type="match status" value="2"/>
</dbReference>
<dbReference type="GO" id="GO:0051015">
    <property type="term" value="F:actin filament binding"/>
    <property type="evidence" value="ECO:0007669"/>
    <property type="project" value="TreeGrafter"/>
</dbReference>
<dbReference type="GO" id="GO:0030042">
    <property type="term" value="P:actin filament depolymerization"/>
    <property type="evidence" value="ECO:0007669"/>
    <property type="project" value="TreeGrafter"/>
</dbReference>
<comment type="subunit">
    <text evidence="7">Interacts with G-actin; ADP-actin form.</text>
</comment>
<evidence type="ECO:0000313" key="9">
    <source>
        <dbReference type="EMBL" id="PFH50691.1"/>
    </source>
</evidence>
<accession>A0A2A9NQU5</accession>
<dbReference type="PROSITE" id="PS51263">
    <property type="entry name" value="ADF_H"/>
    <property type="match status" value="2"/>
</dbReference>
<proteinExistence type="inferred from homology"/>
<dbReference type="Pfam" id="PF00241">
    <property type="entry name" value="Cofilin_ADF"/>
    <property type="match status" value="2"/>
</dbReference>
<comment type="similarity">
    <text evidence="2">Belongs to the actin-binding proteins ADF family. Twinfilin subfamily.</text>
</comment>
<evidence type="ECO:0000256" key="4">
    <source>
        <dbReference type="ARBA" id="ARBA00022737"/>
    </source>
</evidence>
<evidence type="ECO:0000256" key="6">
    <source>
        <dbReference type="ARBA" id="ARBA00023212"/>
    </source>
</evidence>
<dbReference type="CDD" id="cd11285">
    <property type="entry name" value="ADF_Twf-N_like"/>
    <property type="match status" value="1"/>
</dbReference>
<dbReference type="FunFam" id="3.40.20.10:FF:000042">
    <property type="entry name" value="Actin depolymerizing protein"/>
    <property type="match status" value="1"/>
</dbReference>
<evidence type="ECO:0000259" key="8">
    <source>
        <dbReference type="PROSITE" id="PS51263"/>
    </source>
</evidence>
<dbReference type="Proteomes" id="UP000242287">
    <property type="component" value="Unassembled WGS sequence"/>
</dbReference>
<feature type="domain" description="ADF-H" evidence="8">
    <location>
        <begin position="4"/>
        <end position="138"/>
    </location>
</feature>
<reference evidence="9 10" key="1">
    <citation type="submission" date="2014-02" db="EMBL/GenBank/DDBJ databases">
        <title>Transposable element dynamics among asymbiotic and ectomycorrhizal Amanita fungi.</title>
        <authorList>
            <consortium name="DOE Joint Genome Institute"/>
            <person name="Hess J."/>
            <person name="Skrede I."/>
            <person name="Wolfe B."/>
            <person name="LaButti K."/>
            <person name="Ohm R.A."/>
            <person name="Grigoriev I.V."/>
            <person name="Pringle A."/>
        </authorList>
    </citation>
    <scope>NUCLEOTIDE SEQUENCE [LARGE SCALE GENOMIC DNA]</scope>
    <source>
        <strain evidence="9 10">SKay4041</strain>
    </source>
</reference>
<keyword evidence="3" id="KW-0963">Cytoplasm</keyword>
<dbReference type="InterPro" id="IPR002108">
    <property type="entry name" value="ADF-H"/>
</dbReference>
<dbReference type="PANTHER" id="PTHR13759">
    <property type="entry name" value="TWINFILIN"/>
    <property type="match status" value="1"/>
</dbReference>
<dbReference type="SUPFAM" id="SSF55753">
    <property type="entry name" value="Actin depolymerizing proteins"/>
    <property type="match status" value="2"/>
</dbReference>
<gene>
    <name evidence="9" type="ORF">AMATHDRAFT_75483</name>
</gene>
<protein>
    <recommendedName>
        <fullName evidence="8">ADF-H domain-containing protein</fullName>
    </recommendedName>
</protein>
<dbReference type="GO" id="GO:0005884">
    <property type="term" value="C:actin filament"/>
    <property type="evidence" value="ECO:0007669"/>
    <property type="project" value="TreeGrafter"/>
</dbReference>
<keyword evidence="4" id="KW-0677">Repeat</keyword>
<evidence type="ECO:0000256" key="5">
    <source>
        <dbReference type="ARBA" id="ARBA00023203"/>
    </source>
</evidence>
<dbReference type="InterPro" id="IPR029006">
    <property type="entry name" value="ADF-H/Gelsolin-like_dom_sf"/>
</dbReference>
<dbReference type="AlphaFoldDB" id="A0A2A9NQU5"/>
<dbReference type="EMBL" id="KZ301999">
    <property type="protein sequence ID" value="PFH50691.1"/>
    <property type="molecule type" value="Genomic_DNA"/>
</dbReference>
<evidence type="ECO:0000256" key="2">
    <source>
        <dbReference type="ARBA" id="ARBA00009557"/>
    </source>
</evidence>
<keyword evidence="5" id="KW-0009">Actin-binding</keyword>
<dbReference type="Gene3D" id="3.40.20.10">
    <property type="entry name" value="Severin"/>
    <property type="match status" value="2"/>
</dbReference>
<dbReference type="STRING" id="703135.A0A2A9NQU5"/>
<evidence type="ECO:0000256" key="7">
    <source>
        <dbReference type="ARBA" id="ARBA00038532"/>
    </source>
</evidence>
<feature type="domain" description="ADF-H" evidence="8">
    <location>
        <begin position="179"/>
        <end position="321"/>
    </location>
</feature>
<name>A0A2A9NQU5_9AGAR</name>
<sequence length="350" mass="39184">MSASSGIAASDDLVAYFSSAINESTVRFIKIVIRDDSLEHDTSIPIEGTLETDLIKLQDPQILQDTVPAYILARLDEPSFGWLVISYVPESAKIRDKMLYASSRSSLFRTLGSTLFTDTMFATSKDDLTPESYAAHKRHNEAPKPLSSREQELADIRAAENSSLSYQGSRARTSHFETGVGFQWSEEAENAIVILSRRDDCTLAVFQVEPTTETVQLLSFDNISMSELAEPFPPSDPCYAFLAWPHTYTTPPRREIIFIYSCPLRSQIKQRMLYSSGTLSTFRSGKEIILASSPMAYVAPRRIETSDPRELTETFVVHALGLNEEADLTKINKDDVKKPFARPRGPGRKH</sequence>
<dbReference type="OrthoDB" id="10006997at2759"/>
<evidence type="ECO:0000256" key="3">
    <source>
        <dbReference type="ARBA" id="ARBA00022490"/>
    </source>
</evidence>
<comment type="subcellular location">
    <subcellularLocation>
        <location evidence="1">Cytoplasm</location>
        <location evidence="1">Cytoskeleton</location>
    </subcellularLocation>
</comment>
<evidence type="ECO:0000313" key="10">
    <source>
        <dbReference type="Proteomes" id="UP000242287"/>
    </source>
</evidence>
<evidence type="ECO:0000256" key="1">
    <source>
        <dbReference type="ARBA" id="ARBA00004245"/>
    </source>
</evidence>
<dbReference type="GO" id="GO:0051016">
    <property type="term" value="P:barbed-end actin filament capping"/>
    <property type="evidence" value="ECO:0007669"/>
    <property type="project" value="TreeGrafter"/>
</dbReference>
<organism evidence="9 10">
    <name type="scientific">Amanita thiersii Skay4041</name>
    <dbReference type="NCBI Taxonomy" id="703135"/>
    <lineage>
        <taxon>Eukaryota</taxon>
        <taxon>Fungi</taxon>
        <taxon>Dikarya</taxon>
        <taxon>Basidiomycota</taxon>
        <taxon>Agaricomycotina</taxon>
        <taxon>Agaricomycetes</taxon>
        <taxon>Agaricomycetidae</taxon>
        <taxon>Agaricales</taxon>
        <taxon>Pluteineae</taxon>
        <taxon>Amanitaceae</taxon>
        <taxon>Amanita</taxon>
    </lineage>
</organism>
<dbReference type="PANTHER" id="PTHR13759:SF1">
    <property type="entry name" value="TWINFILIN"/>
    <property type="match status" value="1"/>
</dbReference>
<keyword evidence="10" id="KW-1185">Reference proteome</keyword>
<dbReference type="GO" id="GO:0005737">
    <property type="term" value="C:cytoplasm"/>
    <property type="evidence" value="ECO:0007669"/>
    <property type="project" value="TreeGrafter"/>
</dbReference>
<dbReference type="GO" id="GO:0003785">
    <property type="term" value="F:actin monomer binding"/>
    <property type="evidence" value="ECO:0007669"/>
    <property type="project" value="TreeGrafter"/>
</dbReference>